<protein>
    <recommendedName>
        <fullName evidence="4">Carboxylesterase type B domain-containing protein</fullName>
    </recommendedName>
</protein>
<evidence type="ECO:0000313" key="3">
    <source>
        <dbReference type="Proteomes" id="UP001175271"/>
    </source>
</evidence>
<keyword evidence="1" id="KW-0732">Signal</keyword>
<feature type="chain" id="PRO_5041342037" description="Carboxylesterase type B domain-containing protein" evidence="1">
    <location>
        <begin position="18"/>
        <end position="82"/>
    </location>
</feature>
<keyword evidence="3" id="KW-1185">Reference proteome</keyword>
<gene>
    <name evidence="2" type="ORF">QR680_017595</name>
</gene>
<evidence type="ECO:0000313" key="2">
    <source>
        <dbReference type="EMBL" id="KAK0404715.1"/>
    </source>
</evidence>
<dbReference type="EMBL" id="JAUCMV010000004">
    <property type="protein sequence ID" value="KAK0404715.1"/>
    <property type="molecule type" value="Genomic_DNA"/>
</dbReference>
<sequence>MLVAFLLLFALFDDSAASNRAKRYYDFTLTIPGKVINISGKHPLITLIEMIPWAISGAPMDKFPLMPANTLNWLPHFGSQHH</sequence>
<accession>A0AA39HFS0</accession>
<proteinExistence type="predicted"/>
<name>A0AA39HFS0_9BILA</name>
<organism evidence="2 3">
    <name type="scientific">Steinernema hermaphroditum</name>
    <dbReference type="NCBI Taxonomy" id="289476"/>
    <lineage>
        <taxon>Eukaryota</taxon>
        <taxon>Metazoa</taxon>
        <taxon>Ecdysozoa</taxon>
        <taxon>Nematoda</taxon>
        <taxon>Chromadorea</taxon>
        <taxon>Rhabditida</taxon>
        <taxon>Tylenchina</taxon>
        <taxon>Panagrolaimomorpha</taxon>
        <taxon>Strongyloidoidea</taxon>
        <taxon>Steinernematidae</taxon>
        <taxon>Steinernema</taxon>
    </lineage>
</organism>
<comment type="caution">
    <text evidence="2">The sequence shown here is derived from an EMBL/GenBank/DDBJ whole genome shotgun (WGS) entry which is preliminary data.</text>
</comment>
<dbReference type="AlphaFoldDB" id="A0AA39HFS0"/>
<evidence type="ECO:0008006" key="4">
    <source>
        <dbReference type="Google" id="ProtNLM"/>
    </source>
</evidence>
<reference evidence="2" key="1">
    <citation type="submission" date="2023-06" db="EMBL/GenBank/DDBJ databases">
        <title>Genomic analysis of the entomopathogenic nematode Steinernema hermaphroditum.</title>
        <authorList>
            <person name="Schwarz E.M."/>
            <person name="Heppert J.K."/>
            <person name="Baniya A."/>
            <person name="Schwartz H.T."/>
            <person name="Tan C.-H."/>
            <person name="Antoshechkin I."/>
            <person name="Sternberg P.W."/>
            <person name="Goodrich-Blair H."/>
            <person name="Dillman A.R."/>
        </authorList>
    </citation>
    <scope>NUCLEOTIDE SEQUENCE</scope>
    <source>
        <strain evidence="2">PS9179</strain>
        <tissue evidence="2">Whole animal</tissue>
    </source>
</reference>
<evidence type="ECO:0000256" key="1">
    <source>
        <dbReference type="SAM" id="SignalP"/>
    </source>
</evidence>
<feature type="signal peptide" evidence="1">
    <location>
        <begin position="1"/>
        <end position="17"/>
    </location>
</feature>
<dbReference type="Proteomes" id="UP001175271">
    <property type="component" value="Unassembled WGS sequence"/>
</dbReference>